<accession>A0AC61RYT4</accession>
<name>A0AC61RYT4_9FIRM</name>
<dbReference type="Proteomes" id="UP000304953">
    <property type="component" value="Unassembled WGS sequence"/>
</dbReference>
<comment type="caution">
    <text evidence="1">The sequence shown here is derived from an EMBL/GenBank/DDBJ whole genome shotgun (WGS) entry which is preliminary data.</text>
</comment>
<proteinExistence type="predicted"/>
<keyword evidence="2" id="KW-1185">Reference proteome</keyword>
<keyword evidence="1" id="KW-0238">DNA-binding</keyword>
<gene>
    <name evidence="1" type="ORF">E5329_05040</name>
</gene>
<evidence type="ECO:0000313" key="1">
    <source>
        <dbReference type="EMBL" id="TGY97276.1"/>
    </source>
</evidence>
<organism evidence="1 2">
    <name type="scientific">Petralouisia muris</name>
    <dbReference type="NCBI Taxonomy" id="3032872"/>
    <lineage>
        <taxon>Bacteria</taxon>
        <taxon>Bacillati</taxon>
        <taxon>Bacillota</taxon>
        <taxon>Clostridia</taxon>
        <taxon>Lachnospirales</taxon>
        <taxon>Lachnospiraceae</taxon>
        <taxon>Petralouisia</taxon>
    </lineage>
</organism>
<dbReference type="EMBL" id="SRYA01000008">
    <property type="protein sequence ID" value="TGY97276.1"/>
    <property type="molecule type" value="Genomic_DNA"/>
</dbReference>
<evidence type="ECO:0000313" key="2">
    <source>
        <dbReference type="Proteomes" id="UP000304953"/>
    </source>
</evidence>
<protein>
    <submittedName>
        <fullName evidence="1">DNA-binding protein</fullName>
    </submittedName>
</protein>
<sequence>MAKPTLEDKDFLTPTETAIFFGLSRRKFYKLLEGGTFDFMAMYGERKLIIKNDFKKYLAQPGVKEALARDERYIDKKRLKTQNPS</sequence>
<reference evidence="1" key="1">
    <citation type="submission" date="2019-04" db="EMBL/GenBank/DDBJ databases">
        <title>Microbes associate with the intestines of laboratory mice.</title>
        <authorList>
            <person name="Navarre W."/>
            <person name="Wong E."/>
            <person name="Huang K."/>
            <person name="Tropini C."/>
            <person name="Ng K."/>
            <person name="Yu B."/>
        </authorList>
    </citation>
    <scope>NUCLEOTIDE SEQUENCE</scope>
    <source>
        <strain evidence="1">NM01_1-7b</strain>
    </source>
</reference>